<dbReference type="SUPFAM" id="SSF55455">
    <property type="entry name" value="SRF-like"/>
    <property type="match status" value="1"/>
</dbReference>
<dbReference type="InterPro" id="IPR050142">
    <property type="entry name" value="MADS-box/MEF2_TF"/>
</dbReference>
<feature type="domain" description="MADS-box" evidence="7">
    <location>
        <begin position="1"/>
        <end position="61"/>
    </location>
</feature>
<keyword evidence="9" id="KW-1185">Reference proteome</keyword>
<dbReference type="Proteomes" id="UP000246740">
    <property type="component" value="Unassembled WGS sequence"/>
</dbReference>
<dbReference type="GO" id="GO:0046983">
    <property type="term" value="F:protein dimerization activity"/>
    <property type="evidence" value="ECO:0007669"/>
    <property type="project" value="InterPro"/>
</dbReference>
<evidence type="ECO:0000256" key="3">
    <source>
        <dbReference type="ARBA" id="ARBA00023125"/>
    </source>
</evidence>
<dbReference type="InterPro" id="IPR036879">
    <property type="entry name" value="TF_MADSbox_sf"/>
</dbReference>
<evidence type="ECO:0000256" key="6">
    <source>
        <dbReference type="SAM" id="MobiDB-lite"/>
    </source>
</evidence>
<accession>A0A317Y1L4</accession>
<dbReference type="PANTHER" id="PTHR48019">
    <property type="entry name" value="SERUM RESPONSE FACTOR HOMOLOG"/>
    <property type="match status" value="1"/>
</dbReference>
<dbReference type="SMART" id="SM00432">
    <property type="entry name" value="MADS"/>
    <property type="match status" value="1"/>
</dbReference>
<dbReference type="InterPro" id="IPR002100">
    <property type="entry name" value="TF_MADSbox"/>
</dbReference>
<sequence length="123" mass="13733">MGRKKIKIQPIKEDRNRSVTYLKRKAGLFKKAHELAVLTDSQVAVIVFGHNGKLAEFCSTDIDLLLLRYTEYDGIAEKKGPQHYFGLDKDSDDDNDDETGDPDDANNNNHHNGNNGFGPSDAN</sequence>
<organism evidence="8 9">
    <name type="scientific">Testicularia cyperi</name>
    <dbReference type="NCBI Taxonomy" id="1882483"/>
    <lineage>
        <taxon>Eukaryota</taxon>
        <taxon>Fungi</taxon>
        <taxon>Dikarya</taxon>
        <taxon>Basidiomycota</taxon>
        <taxon>Ustilaginomycotina</taxon>
        <taxon>Ustilaginomycetes</taxon>
        <taxon>Ustilaginales</taxon>
        <taxon>Anthracoideaceae</taxon>
        <taxon>Testicularia</taxon>
    </lineage>
</organism>
<protein>
    <submittedName>
        <fullName evidence="8">SRF-like protein</fullName>
    </submittedName>
</protein>
<feature type="compositionally biased region" description="Acidic residues" evidence="6">
    <location>
        <begin position="90"/>
        <end position="104"/>
    </location>
</feature>
<dbReference type="GO" id="GO:0003677">
    <property type="term" value="F:DNA binding"/>
    <property type="evidence" value="ECO:0007669"/>
    <property type="project" value="UniProtKB-KW"/>
</dbReference>
<evidence type="ECO:0000256" key="5">
    <source>
        <dbReference type="ARBA" id="ARBA00023242"/>
    </source>
</evidence>
<dbReference type="OrthoDB" id="1898716at2759"/>
<dbReference type="EMBL" id="KZ819188">
    <property type="protein sequence ID" value="PWZ03509.1"/>
    <property type="molecule type" value="Genomic_DNA"/>
</dbReference>
<comment type="subcellular location">
    <subcellularLocation>
        <location evidence="1">Nucleus</location>
    </subcellularLocation>
</comment>
<name>A0A317Y1L4_9BASI</name>
<evidence type="ECO:0000313" key="8">
    <source>
        <dbReference type="EMBL" id="PWZ03509.1"/>
    </source>
</evidence>
<evidence type="ECO:0000256" key="2">
    <source>
        <dbReference type="ARBA" id="ARBA00023015"/>
    </source>
</evidence>
<reference evidence="8 9" key="1">
    <citation type="journal article" date="2018" name="Mol. Biol. Evol.">
        <title>Broad Genomic Sampling Reveals a Smut Pathogenic Ancestry of the Fungal Clade Ustilaginomycotina.</title>
        <authorList>
            <person name="Kijpornyongpan T."/>
            <person name="Mondo S.J."/>
            <person name="Barry K."/>
            <person name="Sandor L."/>
            <person name="Lee J."/>
            <person name="Lipzen A."/>
            <person name="Pangilinan J."/>
            <person name="LaButti K."/>
            <person name="Hainaut M."/>
            <person name="Henrissat B."/>
            <person name="Grigoriev I.V."/>
            <person name="Spatafora J.W."/>
            <person name="Aime M.C."/>
        </authorList>
    </citation>
    <scope>NUCLEOTIDE SEQUENCE [LARGE SCALE GENOMIC DNA]</scope>
    <source>
        <strain evidence="8 9">MCA 3645</strain>
    </source>
</reference>
<dbReference type="Gene3D" id="3.40.1810.10">
    <property type="entry name" value="Transcription factor, MADS-box"/>
    <property type="match status" value="1"/>
</dbReference>
<dbReference type="Pfam" id="PF00319">
    <property type="entry name" value="SRF-TF"/>
    <property type="match status" value="1"/>
</dbReference>
<evidence type="ECO:0000256" key="1">
    <source>
        <dbReference type="ARBA" id="ARBA00004123"/>
    </source>
</evidence>
<feature type="region of interest" description="Disordered" evidence="6">
    <location>
        <begin position="80"/>
        <end position="123"/>
    </location>
</feature>
<dbReference type="GO" id="GO:0045944">
    <property type="term" value="P:positive regulation of transcription by RNA polymerase II"/>
    <property type="evidence" value="ECO:0007669"/>
    <property type="project" value="UniProtKB-ARBA"/>
</dbReference>
<evidence type="ECO:0000313" key="9">
    <source>
        <dbReference type="Proteomes" id="UP000246740"/>
    </source>
</evidence>
<keyword evidence="5" id="KW-0539">Nucleus</keyword>
<gene>
    <name evidence="8" type="ORF">BCV70DRAFT_153913</name>
</gene>
<keyword evidence="4" id="KW-0804">Transcription</keyword>
<dbReference type="PRINTS" id="PR00404">
    <property type="entry name" value="MADSDOMAIN"/>
</dbReference>
<evidence type="ECO:0000256" key="4">
    <source>
        <dbReference type="ARBA" id="ARBA00023163"/>
    </source>
</evidence>
<keyword evidence="3" id="KW-0238">DNA-binding</keyword>
<dbReference type="STRING" id="1882483.A0A317Y1L4"/>
<dbReference type="GO" id="GO:0005634">
    <property type="term" value="C:nucleus"/>
    <property type="evidence" value="ECO:0007669"/>
    <property type="project" value="UniProtKB-SubCell"/>
</dbReference>
<proteinExistence type="predicted"/>
<dbReference type="InParanoid" id="A0A317Y1L4"/>
<dbReference type="PROSITE" id="PS50066">
    <property type="entry name" value="MADS_BOX_2"/>
    <property type="match status" value="1"/>
</dbReference>
<evidence type="ECO:0000259" key="7">
    <source>
        <dbReference type="PROSITE" id="PS50066"/>
    </source>
</evidence>
<dbReference type="AlphaFoldDB" id="A0A317Y1L4"/>
<feature type="non-terminal residue" evidence="8">
    <location>
        <position position="123"/>
    </location>
</feature>
<keyword evidence="2" id="KW-0805">Transcription regulation</keyword>